<evidence type="ECO:0000313" key="2">
    <source>
        <dbReference type="Proteomes" id="UP000266287"/>
    </source>
</evidence>
<evidence type="ECO:0000313" key="1">
    <source>
        <dbReference type="EMBL" id="RIH99750.1"/>
    </source>
</evidence>
<accession>A0A399FUN3</accession>
<gene>
    <name evidence="1" type="ORF">B9J77_04650</name>
</gene>
<dbReference type="EMBL" id="NDHY01000013">
    <property type="protein sequence ID" value="RIH99750.1"/>
    <property type="molecule type" value="Genomic_DNA"/>
</dbReference>
<reference evidence="1 2" key="1">
    <citation type="submission" date="2018-08" db="EMBL/GenBank/DDBJ databases">
        <title>Draft genome of candidate division NPL-UPA2 bacterium Unc8 that adapted to ultra-basic serpentinizing groundwater.</title>
        <authorList>
            <person name="Ishii S."/>
            <person name="Suzuki S."/>
            <person name="Nealson K.H."/>
        </authorList>
    </citation>
    <scope>NUCLEOTIDE SEQUENCE [LARGE SCALE GENOMIC DNA]</scope>
    <source>
        <strain evidence="1">Unc8</strain>
    </source>
</reference>
<sequence>MVAITQAKSTAQKLIAFMKYKLTKNRLLSRRDKFIARRIDETLNHGETGIIFIGAYHNVKKRLPKSIQIREIKDAQKVKEYHRLLPFYNRNKERFEELSKYLASQIS</sequence>
<dbReference type="Proteomes" id="UP000266287">
    <property type="component" value="Unassembled WGS sequence"/>
</dbReference>
<organism evidence="1 2">
    <name type="scientific">candidate division NPL-UPA2 bacterium Unc8</name>
    <dbReference type="NCBI Taxonomy" id="1980939"/>
    <lineage>
        <taxon>Bacteria</taxon>
    </lineage>
</organism>
<name>A0A399FUN3_UNCN2</name>
<protein>
    <submittedName>
        <fullName evidence="1">Uncharacterized protein</fullName>
    </submittedName>
</protein>
<proteinExistence type="predicted"/>
<dbReference type="AlphaFoldDB" id="A0A399FUN3"/>
<comment type="caution">
    <text evidence="1">The sequence shown here is derived from an EMBL/GenBank/DDBJ whole genome shotgun (WGS) entry which is preliminary data.</text>
</comment>